<dbReference type="EMBL" id="CP013661">
    <property type="protein sequence ID" value="ALS77334.1"/>
    <property type="molecule type" value="Genomic_DNA"/>
</dbReference>
<dbReference type="CDD" id="cd00340">
    <property type="entry name" value="GSH_Peroxidase"/>
    <property type="match status" value="1"/>
</dbReference>
<evidence type="ECO:0000256" key="1">
    <source>
        <dbReference type="ARBA" id="ARBA00006926"/>
    </source>
</evidence>
<keyword evidence="2 4" id="KW-0575">Peroxidase</keyword>
<protein>
    <recommendedName>
        <fullName evidence="4">Glutathione peroxidase</fullName>
    </recommendedName>
</protein>
<dbReference type="SUPFAM" id="SSF52833">
    <property type="entry name" value="Thioredoxin-like"/>
    <property type="match status" value="1"/>
</dbReference>
<dbReference type="PANTHER" id="PTHR11592">
    <property type="entry name" value="GLUTATHIONE PEROXIDASE"/>
    <property type="match status" value="1"/>
</dbReference>
<accession>A0ABM5WSS6</accession>
<sequence>MNIYDIAVPKPNGEEYQLSEYKGKAMLIVNTATKCGLRDQFDGLEKMYEDYKDQGLMVLGFPSNQFKQEEATGEKAQEACRMTYGVTFPMHDLVKVNGEDAHPLFNYLTSNTKGFLTSGIKWNFTKFLIDQNGNIVSRFSPKDTPESFEKDIQKVLSK</sequence>
<dbReference type="InterPro" id="IPR029760">
    <property type="entry name" value="GPX_CS"/>
</dbReference>
<dbReference type="Pfam" id="PF00255">
    <property type="entry name" value="GSHPx"/>
    <property type="match status" value="1"/>
</dbReference>
<evidence type="ECO:0000256" key="2">
    <source>
        <dbReference type="ARBA" id="ARBA00022559"/>
    </source>
</evidence>
<name>A0ABM5WSS6_9BACL</name>
<evidence type="ECO:0000256" key="3">
    <source>
        <dbReference type="ARBA" id="ARBA00023002"/>
    </source>
</evidence>
<gene>
    <name evidence="5" type="ORF">AUO94_01150</name>
</gene>
<evidence type="ECO:0000256" key="4">
    <source>
        <dbReference type="RuleBase" id="RU000499"/>
    </source>
</evidence>
<dbReference type="Gene3D" id="3.40.30.10">
    <property type="entry name" value="Glutaredoxin"/>
    <property type="match status" value="1"/>
</dbReference>
<dbReference type="RefSeq" id="WP_058384014.1">
    <property type="nucleotide sequence ID" value="NZ_CP013661.2"/>
</dbReference>
<dbReference type="PIRSF" id="PIRSF000303">
    <property type="entry name" value="Glutathion_perox"/>
    <property type="match status" value="1"/>
</dbReference>
<dbReference type="PRINTS" id="PR01011">
    <property type="entry name" value="GLUTPROXDASE"/>
</dbReference>
<dbReference type="Proteomes" id="UP000065533">
    <property type="component" value="Chromosome"/>
</dbReference>
<comment type="similarity">
    <text evidence="1 4">Belongs to the glutathione peroxidase family.</text>
</comment>
<proteinExistence type="inferred from homology"/>
<dbReference type="PROSITE" id="PS51355">
    <property type="entry name" value="GLUTATHIONE_PEROXID_3"/>
    <property type="match status" value="1"/>
</dbReference>
<dbReference type="PROSITE" id="PS00763">
    <property type="entry name" value="GLUTATHIONE_PEROXID_2"/>
    <property type="match status" value="1"/>
</dbReference>
<evidence type="ECO:0000313" key="6">
    <source>
        <dbReference type="Proteomes" id="UP000065533"/>
    </source>
</evidence>
<keyword evidence="6" id="KW-1185">Reference proteome</keyword>
<reference evidence="5" key="1">
    <citation type="submission" date="2016-01" db="EMBL/GenBank/DDBJ databases">
        <title>Complete genome of Planococcus kocurri type strain.</title>
        <authorList>
            <person name="See-Too W.S."/>
        </authorList>
    </citation>
    <scope>NUCLEOTIDE SEQUENCE [LARGE SCALE GENOMIC DNA]</scope>
    <source>
        <strain evidence="5">ATCC 43650</strain>
    </source>
</reference>
<organism evidence="5 6">
    <name type="scientific">Planococcus kocurii</name>
    <dbReference type="NCBI Taxonomy" id="1374"/>
    <lineage>
        <taxon>Bacteria</taxon>
        <taxon>Bacillati</taxon>
        <taxon>Bacillota</taxon>
        <taxon>Bacilli</taxon>
        <taxon>Bacillales</taxon>
        <taxon>Caryophanaceae</taxon>
        <taxon>Planococcus</taxon>
    </lineage>
</organism>
<dbReference type="InterPro" id="IPR000889">
    <property type="entry name" value="Glutathione_peroxidase"/>
</dbReference>
<dbReference type="PANTHER" id="PTHR11592:SF78">
    <property type="entry name" value="GLUTATHIONE PEROXIDASE"/>
    <property type="match status" value="1"/>
</dbReference>
<keyword evidence="3 4" id="KW-0560">Oxidoreductase</keyword>
<dbReference type="InterPro" id="IPR036249">
    <property type="entry name" value="Thioredoxin-like_sf"/>
</dbReference>
<dbReference type="GO" id="GO:0004601">
    <property type="term" value="F:peroxidase activity"/>
    <property type="evidence" value="ECO:0007669"/>
    <property type="project" value="UniProtKB-KW"/>
</dbReference>
<evidence type="ECO:0000313" key="5">
    <source>
        <dbReference type="EMBL" id="ALS77334.1"/>
    </source>
</evidence>